<dbReference type="AlphaFoldDB" id="A0A0V1ERZ6"/>
<evidence type="ECO:0000313" key="1">
    <source>
        <dbReference type="EMBL" id="KRY76582.1"/>
    </source>
</evidence>
<sequence length="130" mass="14232">MAISNRFFIANANVYGHTTLKAPHPARSAKLSNVGLSSVPESETVWEHAVSDRLVGLYLASSCRKLTKKPDEMQMIFSAQIGIKELFIDKANVYDHTTLKAPHPARSAKLSNVGLSSVPESETVWEHAVS</sequence>
<gene>
    <name evidence="1" type="ORF">T4A_9800</name>
</gene>
<reference evidence="1 2" key="1">
    <citation type="submission" date="2015-01" db="EMBL/GenBank/DDBJ databases">
        <title>Evolution of Trichinella species and genotypes.</title>
        <authorList>
            <person name="Korhonen P.K."/>
            <person name="Edoardo P."/>
            <person name="Giuseppe L.R."/>
            <person name="Gasser R.B."/>
        </authorList>
    </citation>
    <scope>NUCLEOTIDE SEQUENCE [LARGE SCALE GENOMIC DNA]</scope>
    <source>
        <strain evidence="1">ISS13</strain>
    </source>
</reference>
<dbReference type="EMBL" id="JYDR01000011">
    <property type="protein sequence ID" value="KRY76582.1"/>
    <property type="molecule type" value="Genomic_DNA"/>
</dbReference>
<organism evidence="1 2">
    <name type="scientific">Trichinella pseudospiralis</name>
    <name type="common">Parasitic roundworm</name>
    <dbReference type="NCBI Taxonomy" id="6337"/>
    <lineage>
        <taxon>Eukaryota</taxon>
        <taxon>Metazoa</taxon>
        <taxon>Ecdysozoa</taxon>
        <taxon>Nematoda</taxon>
        <taxon>Enoplea</taxon>
        <taxon>Dorylaimia</taxon>
        <taxon>Trichinellida</taxon>
        <taxon>Trichinellidae</taxon>
        <taxon>Trichinella</taxon>
    </lineage>
</organism>
<proteinExistence type="predicted"/>
<dbReference type="Proteomes" id="UP000054632">
    <property type="component" value="Unassembled WGS sequence"/>
</dbReference>
<evidence type="ECO:0000313" key="2">
    <source>
        <dbReference type="Proteomes" id="UP000054632"/>
    </source>
</evidence>
<comment type="caution">
    <text evidence="1">The sequence shown here is derived from an EMBL/GenBank/DDBJ whole genome shotgun (WGS) entry which is preliminary data.</text>
</comment>
<name>A0A0V1ERZ6_TRIPS</name>
<protein>
    <submittedName>
        <fullName evidence="1">Uncharacterized protein</fullName>
    </submittedName>
</protein>
<accession>A0A0V1ERZ6</accession>